<evidence type="ECO:0000313" key="2">
    <source>
        <dbReference type="EMBL" id="GMF41332.1"/>
    </source>
</evidence>
<feature type="region of interest" description="Disordered" evidence="1">
    <location>
        <begin position="1"/>
        <end position="27"/>
    </location>
</feature>
<accession>A0A9W7CT26</accession>
<dbReference type="AlphaFoldDB" id="A0A9W7CT26"/>
<keyword evidence="3" id="KW-1185">Reference proteome</keyword>
<dbReference type="EMBL" id="BSXT01001328">
    <property type="protein sequence ID" value="GMF41332.1"/>
    <property type="molecule type" value="Genomic_DNA"/>
</dbReference>
<evidence type="ECO:0000256" key="1">
    <source>
        <dbReference type="SAM" id="MobiDB-lite"/>
    </source>
</evidence>
<evidence type="ECO:0000313" key="3">
    <source>
        <dbReference type="Proteomes" id="UP001165121"/>
    </source>
</evidence>
<proteinExistence type="predicted"/>
<sequence length="152" mass="17455">MLRPNEGKRIHSDTVSRHGCGPGPTSEKVKKRLAATLGCLGGIYKSFKVALRGDQCLERVRQRRVHQIWQPTYAWHRQCVSGYERRAVTPTNRQFIRASRLLALHLNPRSEQDVYGSKFREQWELEEDDIDVDQFNLHALDDGPGDTSQVDV</sequence>
<name>A0A9W7CT26_9STRA</name>
<gene>
    <name evidence="2" type="ORF">Pfra01_001303800</name>
</gene>
<comment type="caution">
    <text evidence="2">The sequence shown here is derived from an EMBL/GenBank/DDBJ whole genome shotgun (WGS) entry which is preliminary data.</text>
</comment>
<organism evidence="2 3">
    <name type="scientific">Phytophthora fragariaefolia</name>
    <dbReference type="NCBI Taxonomy" id="1490495"/>
    <lineage>
        <taxon>Eukaryota</taxon>
        <taxon>Sar</taxon>
        <taxon>Stramenopiles</taxon>
        <taxon>Oomycota</taxon>
        <taxon>Peronosporomycetes</taxon>
        <taxon>Peronosporales</taxon>
        <taxon>Peronosporaceae</taxon>
        <taxon>Phytophthora</taxon>
    </lineage>
</organism>
<reference evidence="2" key="1">
    <citation type="submission" date="2023-04" db="EMBL/GenBank/DDBJ databases">
        <title>Phytophthora fragariaefolia NBRC 109709.</title>
        <authorList>
            <person name="Ichikawa N."/>
            <person name="Sato H."/>
            <person name="Tonouchi N."/>
        </authorList>
    </citation>
    <scope>NUCLEOTIDE SEQUENCE</scope>
    <source>
        <strain evidence="2">NBRC 109709</strain>
    </source>
</reference>
<feature type="compositionally biased region" description="Basic and acidic residues" evidence="1">
    <location>
        <begin position="1"/>
        <end position="16"/>
    </location>
</feature>
<protein>
    <submittedName>
        <fullName evidence="2">Unnamed protein product</fullName>
    </submittedName>
</protein>
<dbReference type="Proteomes" id="UP001165121">
    <property type="component" value="Unassembled WGS sequence"/>
</dbReference>